<keyword evidence="2" id="KW-1185">Reference proteome</keyword>
<reference evidence="1" key="2">
    <citation type="submission" date="2020-09" db="EMBL/GenBank/DDBJ databases">
        <authorList>
            <person name="Sun Q."/>
            <person name="Zhou Y."/>
        </authorList>
    </citation>
    <scope>NUCLEOTIDE SEQUENCE</scope>
    <source>
        <strain evidence="1">CGMCC 1.15179</strain>
    </source>
</reference>
<protein>
    <submittedName>
        <fullName evidence="1">Uncharacterized protein</fullName>
    </submittedName>
</protein>
<comment type="caution">
    <text evidence="1">The sequence shown here is derived from an EMBL/GenBank/DDBJ whole genome shotgun (WGS) entry which is preliminary data.</text>
</comment>
<gene>
    <name evidence="1" type="ORF">GCM10011571_12900</name>
</gene>
<reference evidence="1" key="1">
    <citation type="journal article" date="2014" name="Int. J. Syst. Evol. Microbiol.">
        <title>Complete genome sequence of Corynebacterium casei LMG S-19264T (=DSM 44701T), isolated from a smear-ripened cheese.</title>
        <authorList>
            <consortium name="US DOE Joint Genome Institute (JGI-PGF)"/>
            <person name="Walter F."/>
            <person name="Albersmeier A."/>
            <person name="Kalinowski J."/>
            <person name="Ruckert C."/>
        </authorList>
    </citation>
    <scope>NUCLEOTIDE SEQUENCE</scope>
    <source>
        <strain evidence="1">CGMCC 1.15179</strain>
    </source>
</reference>
<dbReference type="Proteomes" id="UP000625210">
    <property type="component" value="Unassembled WGS sequence"/>
</dbReference>
<sequence>MLRCREAGLLIGGYEENEQQPYPFAALDVDDEPSAAQARDWLASKNTPALQLRIRSTPAGELSVELVEKQETLWSGEIWKDETWQFFQAFYEQVDHVLLMISVAGAVQPEPVHRLGKDQVTIEVQSD</sequence>
<dbReference type="EMBL" id="BMHQ01000004">
    <property type="protein sequence ID" value="GGE12930.1"/>
    <property type="molecule type" value="Genomic_DNA"/>
</dbReference>
<evidence type="ECO:0000313" key="2">
    <source>
        <dbReference type="Proteomes" id="UP000625210"/>
    </source>
</evidence>
<accession>A0A8J2YAF5</accession>
<dbReference type="AlphaFoldDB" id="A0A8J2YAF5"/>
<name>A0A8J2YAF5_9BACL</name>
<dbReference type="RefSeq" id="WP_188647092.1">
    <property type="nucleotide sequence ID" value="NZ_BMHQ01000004.1"/>
</dbReference>
<organism evidence="1 2">
    <name type="scientific">Marinithermofilum abyssi</name>
    <dbReference type="NCBI Taxonomy" id="1571185"/>
    <lineage>
        <taxon>Bacteria</taxon>
        <taxon>Bacillati</taxon>
        <taxon>Bacillota</taxon>
        <taxon>Bacilli</taxon>
        <taxon>Bacillales</taxon>
        <taxon>Thermoactinomycetaceae</taxon>
        <taxon>Marinithermofilum</taxon>
    </lineage>
</organism>
<evidence type="ECO:0000313" key="1">
    <source>
        <dbReference type="EMBL" id="GGE12930.1"/>
    </source>
</evidence>
<proteinExistence type="predicted"/>